<dbReference type="Proteomes" id="UP000708208">
    <property type="component" value="Unassembled WGS sequence"/>
</dbReference>
<dbReference type="AlphaFoldDB" id="A0A8J2LFL0"/>
<proteinExistence type="predicted"/>
<comment type="caution">
    <text evidence="1">The sequence shown here is derived from an EMBL/GenBank/DDBJ whole genome shotgun (WGS) entry which is preliminary data.</text>
</comment>
<protein>
    <submittedName>
        <fullName evidence="1">Uncharacterized protein</fullName>
    </submittedName>
</protein>
<gene>
    <name evidence="1" type="ORF">AFUS01_LOCUS43878</name>
</gene>
<keyword evidence="2" id="KW-1185">Reference proteome</keyword>
<reference evidence="1" key="1">
    <citation type="submission" date="2021-06" db="EMBL/GenBank/DDBJ databases">
        <authorList>
            <person name="Hodson N. C."/>
            <person name="Mongue J. A."/>
            <person name="Jaron S. K."/>
        </authorList>
    </citation>
    <scope>NUCLEOTIDE SEQUENCE</scope>
</reference>
<name>A0A8J2LFL0_9HEXA</name>
<evidence type="ECO:0000313" key="1">
    <source>
        <dbReference type="EMBL" id="CAG7834363.1"/>
    </source>
</evidence>
<organism evidence="1 2">
    <name type="scientific">Allacma fusca</name>
    <dbReference type="NCBI Taxonomy" id="39272"/>
    <lineage>
        <taxon>Eukaryota</taxon>
        <taxon>Metazoa</taxon>
        <taxon>Ecdysozoa</taxon>
        <taxon>Arthropoda</taxon>
        <taxon>Hexapoda</taxon>
        <taxon>Collembola</taxon>
        <taxon>Symphypleona</taxon>
        <taxon>Sminthuridae</taxon>
        <taxon>Allacma</taxon>
    </lineage>
</organism>
<dbReference type="EMBL" id="CAJVCH010570210">
    <property type="protein sequence ID" value="CAG7834363.1"/>
    <property type="molecule type" value="Genomic_DNA"/>
</dbReference>
<sequence>VSWCCTVAIVTSWSFYQQQCLLSSSSRLFRFYNNLNTCGGDDSCIF</sequence>
<evidence type="ECO:0000313" key="2">
    <source>
        <dbReference type="Proteomes" id="UP000708208"/>
    </source>
</evidence>
<accession>A0A8J2LFL0</accession>
<feature type="non-terminal residue" evidence="1">
    <location>
        <position position="1"/>
    </location>
</feature>